<dbReference type="KEGG" id="aju:106965721"/>
<dbReference type="PANTHER" id="PTHR22800:SF252">
    <property type="entry name" value="NATURAL KILLER CELLS ANTIGEN CD94"/>
    <property type="match status" value="1"/>
</dbReference>
<dbReference type="InterPro" id="IPR016187">
    <property type="entry name" value="CTDL_fold"/>
</dbReference>
<keyword evidence="2 10" id="KW-0812">Transmembrane</keyword>
<gene>
    <name evidence="13" type="primary">KLRD1</name>
</gene>
<organism evidence="12 13">
    <name type="scientific">Acinonyx jubatus</name>
    <name type="common">Cheetah</name>
    <dbReference type="NCBI Taxonomy" id="32536"/>
    <lineage>
        <taxon>Eukaryota</taxon>
        <taxon>Metazoa</taxon>
        <taxon>Chordata</taxon>
        <taxon>Craniata</taxon>
        <taxon>Vertebrata</taxon>
        <taxon>Euteleostomi</taxon>
        <taxon>Mammalia</taxon>
        <taxon>Eutheria</taxon>
        <taxon>Laurasiatheria</taxon>
        <taxon>Carnivora</taxon>
        <taxon>Feliformia</taxon>
        <taxon>Felidae</taxon>
        <taxon>Felinae</taxon>
        <taxon>Acinonyx</taxon>
    </lineage>
</organism>
<evidence type="ECO:0000256" key="4">
    <source>
        <dbReference type="ARBA" id="ARBA00022968"/>
    </source>
</evidence>
<evidence type="ECO:0000256" key="9">
    <source>
        <dbReference type="ARBA" id="ARBA00041489"/>
    </source>
</evidence>
<dbReference type="PANTHER" id="PTHR22800">
    <property type="entry name" value="C-TYPE LECTIN PROTEINS"/>
    <property type="match status" value="1"/>
</dbReference>
<evidence type="ECO:0000256" key="6">
    <source>
        <dbReference type="ARBA" id="ARBA00023136"/>
    </source>
</evidence>
<dbReference type="OrthoDB" id="8950604at2759"/>
<keyword evidence="3" id="KW-0430">Lectin</keyword>
<dbReference type="InterPro" id="IPR001304">
    <property type="entry name" value="C-type_lectin-like"/>
</dbReference>
<keyword evidence="6 10" id="KW-0472">Membrane</keyword>
<dbReference type="InterPro" id="IPR050919">
    <property type="entry name" value="NKG2/CD94_NK_receptors"/>
</dbReference>
<dbReference type="GeneID" id="106965721"/>
<dbReference type="InterPro" id="IPR016186">
    <property type="entry name" value="C-type_lectin-like/link_sf"/>
</dbReference>
<evidence type="ECO:0000256" key="5">
    <source>
        <dbReference type="ARBA" id="ARBA00022989"/>
    </source>
</evidence>
<evidence type="ECO:0000256" key="7">
    <source>
        <dbReference type="ARBA" id="ARBA00023180"/>
    </source>
</evidence>
<dbReference type="InterPro" id="IPR033992">
    <property type="entry name" value="NKR-like_CTLD"/>
</dbReference>
<evidence type="ECO:0000256" key="8">
    <source>
        <dbReference type="ARBA" id="ARBA00041193"/>
    </source>
</evidence>
<dbReference type="GO" id="GO:0016020">
    <property type="term" value="C:membrane"/>
    <property type="evidence" value="ECO:0007669"/>
    <property type="project" value="UniProtKB-SubCell"/>
</dbReference>
<evidence type="ECO:0000256" key="1">
    <source>
        <dbReference type="ARBA" id="ARBA00004606"/>
    </source>
</evidence>
<dbReference type="GO" id="GO:0002223">
    <property type="term" value="P:stimulatory C-type lectin receptor signaling pathway"/>
    <property type="evidence" value="ECO:0007669"/>
    <property type="project" value="TreeGrafter"/>
</dbReference>
<keyword evidence="4" id="KW-0735">Signal-anchor</keyword>
<evidence type="ECO:0000313" key="12">
    <source>
        <dbReference type="Proteomes" id="UP001652583"/>
    </source>
</evidence>
<dbReference type="SMART" id="SM00034">
    <property type="entry name" value="CLECT"/>
    <property type="match status" value="1"/>
</dbReference>
<keyword evidence="12" id="KW-1185">Reference proteome</keyword>
<reference evidence="13" key="1">
    <citation type="submission" date="2025-08" db="UniProtKB">
        <authorList>
            <consortium name="RefSeq"/>
        </authorList>
    </citation>
    <scope>IDENTIFICATION</scope>
    <source>
        <tissue evidence="13">Blood</tissue>
    </source>
</reference>
<keyword evidence="7" id="KW-0325">Glycoprotein</keyword>
<name>A0A6I9ZFR3_ACIJB</name>
<dbReference type="PROSITE" id="PS50041">
    <property type="entry name" value="C_TYPE_LECTIN_2"/>
    <property type="match status" value="1"/>
</dbReference>
<evidence type="ECO:0000256" key="10">
    <source>
        <dbReference type="SAM" id="Phobius"/>
    </source>
</evidence>
<evidence type="ECO:0000259" key="11">
    <source>
        <dbReference type="PROSITE" id="PS50041"/>
    </source>
</evidence>
<protein>
    <recommendedName>
        <fullName evidence="8">Natural killer cells antigen CD94</fullName>
    </recommendedName>
    <alternativeName>
        <fullName evidence="9">Killer cell lectin-like receptor subfamily D member 1</fullName>
    </alternativeName>
</protein>
<proteinExistence type="predicted"/>
<dbReference type="AlphaFoldDB" id="A0A6I9ZFR3"/>
<dbReference type="GO" id="GO:0030246">
    <property type="term" value="F:carbohydrate binding"/>
    <property type="evidence" value="ECO:0007669"/>
    <property type="project" value="UniProtKB-KW"/>
</dbReference>
<keyword evidence="5 10" id="KW-1133">Transmembrane helix</keyword>
<feature type="domain" description="C-type lectin" evidence="11">
    <location>
        <begin position="71"/>
        <end position="178"/>
    </location>
</feature>
<feature type="transmembrane region" description="Helical" evidence="10">
    <location>
        <begin position="12"/>
        <end position="31"/>
    </location>
</feature>
<comment type="subcellular location">
    <subcellularLocation>
        <location evidence="1">Membrane</location>
        <topology evidence="1">Single-pass type II membrane protein</topology>
    </subcellularLocation>
</comment>
<dbReference type="SUPFAM" id="SSF56436">
    <property type="entry name" value="C-type lectin-like"/>
    <property type="match status" value="1"/>
</dbReference>
<dbReference type="Proteomes" id="UP001652583">
    <property type="component" value="Chromosome B4"/>
</dbReference>
<evidence type="ECO:0000313" key="13">
    <source>
        <dbReference type="RefSeq" id="XP_014917291.1"/>
    </source>
</evidence>
<dbReference type="Pfam" id="PF00059">
    <property type="entry name" value="Lectin_C"/>
    <property type="match status" value="1"/>
</dbReference>
<dbReference type="Gene3D" id="3.10.100.10">
    <property type="entry name" value="Mannose-Binding Protein A, subunit A"/>
    <property type="match status" value="1"/>
</dbReference>
<dbReference type="CDD" id="cd03593">
    <property type="entry name" value="CLECT_NK_receptors_like"/>
    <property type="match status" value="1"/>
</dbReference>
<evidence type="ECO:0000256" key="3">
    <source>
        <dbReference type="ARBA" id="ARBA00022734"/>
    </source>
</evidence>
<evidence type="ECO:0000256" key="2">
    <source>
        <dbReference type="ARBA" id="ARBA00022692"/>
    </source>
</evidence>
<dbReference type="RefSeq" id="XP_014917291.1">
    <property type="nucleotide sequence ID" value="XM_015061805.3"/>
</dbReference>
<accession>A0A6I9ZFR3</accession>
<dbReference type="GO" id="GO:0045954">
    <property type="term" value="P:positive regulation of natural killer cell mediated cytotoxicity"/>
    <property type="evidence" value="ECO:0007669"/>
    <property type="project" value="TreeGrafter"/>
</dbReference>
<dbReference type="CTD" id="3824"/>
<sequence>MAASQINPWNLISGILGVICLSLMATTGILLKHLLTKQSIQPTMPTMSPGLTTEIQKEADCCSCQEKWIGNQCNCYFFSTEFKTWEESRDFCASQNSSLLQIQNTDELHFMRSSANFYWIGLRYSEKHRAWLWENNSNVSQDLLPLIQNLNTKKCVLYSSYRRALDEPCGSTYRFICKQQLRRPGGSVG</sequence>